<gene>
    <name evidence="7" type="ORF">SAMN05444417_3286</name>
</gene>
<dbReference type="Pfam" id="PF14310">
    <property type="entry name" value="Fn3-like"/>
    <property type="match status" value="1"/>
</dbReference>
<accession>A0A1M6HPQ3</accession>
<dbReference type="InterPro" id="IPR013783">
    <property type="entry name" value="Ig-like_fold"/>
</dbReference>
<dbReference type="InterPro" id="IPR017853">
    <property type="entry name" value="GH"/>
</dbReference>
<name>A0A1M6HPQ3_9RHOB</name>
<dbReference type="InterPro" id="IPR026891">
    <property type="entry name" value="Fn3-like"/>
</dbReference>
<keyword evidence="2" id="KW-0378">Hydrolase</keyword>
<dbReference type="InterPro" id="IPR036962">
    <property type="entry name" value="Glyco_hydro_3_N_sf"/>
</dbReference>
<dbReference type="InterPro" id="IPR002772">
    <property type="entry name" value="Glyco_hydro_3_C"/>
</dbReference>
<dbReference type="OrthoDB" id="9781691at2"/>
<evidence type="ECO:0000256" key="5">
    <source>
        <dbReference type="ARBA" id="ARBA00032594"/>
    </source>
</evidence>
<dbReference type="PANTHER" id="PTHR42715">
    <property type="entry name" value="BETA-GLUCOSIDASE"/>
    <property type="match status" value="1"/>
</dbReference>
<sequence>MTETYRRADASAEDRAADLLGRMSLDEKIAQLHAFWLLLDPEGNHEVRADGFTGTTDRETLNRMLAHGLGQITRPLGSRAVDPVDGVRALNRLQKFLVEETRLGVPVMSHEECLSGLMARGATLFPSATAYGATWNPDLIEAVGRAIGAECRSVGCHQGLAPVLDVARDARWGRTEETFGEDPWHTGIMASAYIRGLQGEDRRLLATLKHYAGHSLSEGARNHAPVNLGWRELNDTFLLPFEMAVKGANAGSVMPAYHDIDGEPVHASRHLLTQVLREEWGFDGIVVADYIGVSLLYRHHGTASDAAEAMAQAVKAGLDVELPGEDCAAHLKSALDRGLIDMDTIDAAVTRVLVEKVRVGVFEQPYADEGKVALRTKGAVDTALEVARQSITVVSNDGILPLDPGRRIALIGPCADDPLALLGDYSFPVHLIMSDETDDTDAVTTPRAALDRVCADLTYARGCNILDERKAGAPVFPGDVADNAEAKVTSNLSTRTDMIDAAVAVARDAEVAVVCVGDLSGIFQTGTVGEGSDTDSLDLPGVQPQLLEALAATGTPLVVVQMSGRPYVLNVEPAAEIVAWFPGQEGGTALAEILTGAIEPSGRLTLSMPKSAGAAPYFYNHKFKSAGTPIARHFGARHAFGHGLSYTDFAWEEFALEAAEVPVEGGEIVARMTIRNTGGRAGIAVPQLYVRDRLASVVRPVRELKGFARVELQPGEAKVVRFAVPSDMISFTAMDGARRVEPGEVEVMIGASSSDIRGRGTVTLTGGMRPLPKDWRMESRAEVNAA</sequence>
<evidence type="ECO:0000259" key="6">
    <source>
        <dbReference type="SMART" id="SM01217"/>
    </source>
</evidence>
<dbReference type="Gene3D" id="3.20.20.300">
    <property type="entry name" value="Glycoside hydrolase, family 3, N-terminal domain"/>
    <property type="match status" value="1"/>
</dbReference>
<reference evidence="7 8" key="1">
    <citation type="submission" date="2016-11" db="EMBL/GenBank/DDBJ databases">
        <authorList>
            <person name="Jaros S."/>
            <person name="Januszkiewicz K."/>
            <person name="Wedrychowicz H."/>
        </authorList>
    </citation>
    <scope>NUCLEOTIDE SEQUENCE [LARGE SCALE GENOMIC DNA]</scope>
    <source>
        <strain evidence="7 8">DSM 100565</strain>
    </source>
</reference>
<dbReference type="Pfam" id="PF01915">
    <property type="entry name" value="Glyco_hydro_3_C"/>
    <property type="match status" value="1"/>
</dbReference>
<dbReference type="PANTHER" id="PTHR42715:SF3">
    <property type="entry name" value="BETA-GLUCOSIDASE B-RELATED"/>
    <property type="match status" value="1"/>
</dbReference>
<dbReference type="Pfam" id="PF00933">
    <property type="entry name" value="Glyco_hydro_3"/>
    <property type="match status" value="1"/>
</dbReference>
<dbReference type="Gene3D" id="3.40.50.1700">
    <property type="entry name" value="Glycoside hydrolase family 3 C-terminal domain"/>
    <property type="match status" value="1"/>
</dbReference>
<evidence type="ECO:0000256" key="2">
    <source>
        <dbReference type="ARBA" id="ARBA00022801"/>
    </source>
</evidence>
<dbReference type="GO" id="GO:0008422">
    <property type="term" value="F:beta-glucosidase activity"/>
    <property type="evidence" value="ECO:0007669"/>
    <property type="project" value="TreeGrafter"/>
</dbReference>
<evidence type="ECO:0000256" key="1">
    <source>
        <dbReference type="ARBA" id="ARBA00005336"/>
    </source>
</evidence>
<dbReference type="SMART" id="SM01217">
    <property type="entry name" value="Fn3_like"/>
    <property type="match status" value="1"/>
</dbReference>
<dbReference type="PRINTS" id="PR00133">
    <property type="entry name" value="GLHYDRLASE3"/>
</dbReference>
<comment type="similarity">
    <text evidence="1">Belongs to the glycosyl hydrolase 3 family.</text>
</comment>
<dbReference type="STRING" id="1447782.SAMN05444417_3286"/>
<proteinExistence type="inferred from homology"/>
<dbReference type="GO" id="GO:0009251">
    <property type="term" value="P:glucan catabolic process"/>
    <property type="evidence" value="ECO:0007669"/>
    <property type="project" value="TreeGrafter"/>
</dbReference>
<protein>
    <recommendedName>
        <fullName evidence="5">Beta-D-glucoside glucohydrolase</fullName>
    </recommendedName>
    <alternativeName>
        <fullName evidence="3">Cellobiase</fullName>
    </alternativeName>
    <alternativeName>
        <fullName evidence="4">Gentiobiase</fullName>
    </alternativeName>
</protein>
<dbReference type="SUPFAM" id="SSF51445">
    <property type="entry name" value="(Trans)glycosidases"/>
    <property type="match status" value="1"/>
</dbReference>
<dbReference type="InterPro" id="IPR050288">
    <property type="entry name" value="Cellulose_deg_GH3"/>
</dbReference>
<evidence type="ECO:0000313" key="8">
    <source>
        <dbReference type="Proteomes" id="UP000184292"/>
    </source>
</evidence>
<evidence type="ECO:0000313" key="7">
    <source>
        <dbReference type="EMBL" id="SHJ24211.1"/>
    </source>
</evidence>
<dbReference type="SUPFAM" id="SSF52279">
    <property type="entry name" value="Beta-D-glucan exohydrolase, C-terminal domain"/>
    <property type="match status" value="1"/>
</dbReference>
<organism evidence="7 8">
    <name type="scientific">Wenxinia saemankumensis</name>
    <dbReference type="NCBI Taxonomy" id="1447782"/>
    <lineage>
        <taxon>Bacteria</taxon>
        <taxon>Pseudomonadati</taxon>
        <taxon>Pseudomonadota</taxon>
        <taxon>Alphaproteobacteria</taxon>
        <taxon>Rhodobacterales</taxon>
        <taxon>Roseobacteraceae</taxon>
        <taxon>Wenxinia</taxon>
    </lineage>
</organism>
<dbReference type="InterPro" id="IPR001764">
    <property type="entry name" value="Glyco_hydro_3_N"/>
</dbReference>
<dbReference type="FunFam" id="2.60.40.10:FF:000495">
    <property type="entry name" value="Periplasmic beta-glucosidase"/>
    <property type="match status" value="1"/>
</dbReference>
<evidence type="ECO:0000256" key="4">
    <source>
        <dbReference type="ARBA" id="ARBA00032194"/>
    </source>
</evidence>
<dbReference type="Gene3D" id="2.60.40.10">
    <property type="entry name" value="Immunoglobulins"/>
    <property type="match status" value="1"/>
</dbReference>
<keyword evidence="8" id="KW-1185">Reference proteome</keyword>
<dbReference type="Proteomes" id="UP000184292">
    <property type="component" value="Unassembled WGS sequence"/>
</dbReference>
<dbReference type="InterPro" id="IPR036881">
    <property type="entry name" value="Glyco_hydro_3_C_sf"/>
</dbReference>
<dbReference type="AlphaFoldDB" id="A0A1M6HPQ3"/>
<dbReference type="EMBL" id="FQYO01000007">
    <property type="protein sequence ID" value="SHJ24211.1"/>
    <property type="molecule type" value="Genomic_DNA"/>
</dbReference>
<feature type="domain" description="Fibronectin type III-like" evidence="6">
    <location>
        <begin position="684"/>
        <end position="753"/>
    </location>
</feature>
<evidence type="ECO:0000256" key="3">
    <source>
        <dbReference type="ARBA" id="ARBA00031448"/>
    </source>
</evidence>
<dbReference type="RefSeq" id="WP_073333825.1">
    <property type="nucleotide sequence ID" value="NZ_FQYO01000007.1"/>
</dbReference>